<keyword evidence="1" id="KW-0472">Membrane</keyword>
<evidence type="ECO:0000256" key="1">
    <source>
        <dbReference type="SAM" id="Phobius"/>
    </source>
</evidence>
<dbReference type="AlphaFoldDB" id="A0A848GAP0"/>
<name>A0A848GAP0_9RHOO</name>
<dbReference type="NCBIfam" id="TIGR03647">
    <property type="entry name" value="Na_symport_sm"/>
    <property type="match status" value="1"/>
</dbReference>
<comment type="caution">
    <text evidence="3">The sequence shown here is derived from an EMBL/GenBank/DDBJ whole genome shotgun (WGS) entry which is preliminary data.</text>
</comment>
<evidence type="ECO:0000259" key="2">
    <source>
        <dbReference type="Pfam" id="PF13937"/>
    </source>
</evidence>
<feature type="transmembrane region" description="Helical" evidence="1">
    <location>
        <begin position="50"/>
        <end position="70"/>
    </location>
</feature>
<proteinExistence type="predicted"/>
<protein>
    <submittedName>
        <fullName evidence="3">DUF4212 domain-containing protein</fullName>
    </submittedName>
</protein>
<organism evidence="3 4">
    <name type="scientific">Zoogloea dura</name>
    <dbReference type="NCBI Taxonomy" id="2728840"/>
    <lineage>
        <taxon>Bacteria</taxon>
        <taxon>Pseudomonadati</taxon>
        <taxon>Pseudomonadota</taxon>
        <taxon>Betaproteobacteria</taxon>
        <taxon>Rhodocyclales</taxon>
        <taxon>Zoogloeaceae</taxon>
        <taxon>Zoogloea</taxon>
    </lineage>
</organism>
<dbReference type="Proteomes" id="UP000580043">
    <property type="component" value="Unassembled WGS sequence"/>
</dbReference>
<keyword evidence="4" id="KW-1185">Reference proteome</keyword>
<evidence type="ECO:0000313" key="3">
    <source>
        <dbReference type="EMBL" id="NML28589.1"/>
    </source>
</evidence>
<gene>
    <name evidence="3" type="ORF">HHL15_22770</name>
</gene>
<keyword evidence="1" id="KW-1133">Transmembrane helix</keyword>
<feature type="domain" description="Sodium symporter small subunit" evidence="2">
    <location>
        <begin position="10"/>
        <end position="84"/>
    </location>
</feature>
<dbReference type="RefSeq" id="WP_169148117.1">
    <property type="nucleotide sequence ID" value="NZ_JABBGA010000030.1"/>
</dbReference>
<evidence type="ECO:0000313" key="4">
    <source>
        <dbReference type="Proteomes" id="UP000580043"/>
    </source>
</evidence>
<keyword evidence="1" id="KW-0812">Transmembrane</keyword>
<reference evidence="3 4" key="1">
    <citation type="submission" date="2020-04" db="EMBL/GenBank/DDBJ databases">
        <title>Zoogloea sp. G-4-1-14 isolated from soil.</title>
        <authorList>
            <person name="Dahal R.H."/>
        </authorList>
    </citation>
    <scope>NUCLEOTIDE SEQUENCE [LARGE SCALE GENOMIC DNA]</scope>
    <source>
        <strain evidence="3 4">G-4-1-14</strain>
    </source>
</reference>
<sequence length="87" mass="10525">MRDTYARQGTYWRESLRLTVILLLVWAAASFLPGWYAVELNAIRFQGWPLGFYMEAQGCLIIFLLIVWIYDRWMVRIERRHGFHEKD</sequence>
<dbReference type="Pfam" id="PF13937">
    <property type="entry name" value="DUF4212"/>
    <property type="match status" value="1"/>
</dbReference>
<feature type="transmembrane region" description="Helical" evidence="1">
    <location>
        <begin position="20"/>
        <end position="38"/>
    </location>
</feature>
<accession>A0A848GAP0</accession>
<dbReference type="EMBL" id="JABBGA010000030">
    <property type="protein sequence ID" value="NML28589.1"/>
    <property type="molecule type" value="Genomic_DNA"/>
</dbReference>
<dbReference type="InterPro" id="IPR019886">
    <property type="entry name" value="Na_symporter_ssu"/>
</dbReference>